<organism evidence="3 4">
    <name type="scientific">Gimesia maris</name>
    <dbReference type="NCBI Taxonomy" id="122"/>
    <lineage>
        <taxon>Bacteria</taxon>
        <taxon>Pseudomonadati</taxon>
        <taxon>Planctomycetota</taxon>
        <taxon>Planctomycetia</taxon>
        <taxon>Planctomycetales</taxon>
        <taxon>Planctomycetaceae</taxon>
        <taxon>Gimesia</taxon>
    </lineage>
</organism>
<dbReference type="Proteomes" id="UP000263642">
    <property type="component" value="Unassembled WGS sequence"/>
</dbReference>
<evidence type="ECO:0000313" key="4">
    <source>
        <dbReference type="Proteomes" id="UP000263642"/>
    </source>
</evidence>
<evidence type="ECO:0008006" key="5">
    <source>
        <dbReference type="Google" id="ProtNLM"/>
    </source>
</evidence>
<reference evidence="3 4" key="1">
    <citation type="journal article" date="2018" name="Nat. Biotechnol.">
        <title>A standardized bacterial taxonomy based on genome phylogeny substantially revises the tree of life.</title>
        <authorList>
            <person name="Parks D.H."/>
            <person name="Chuvochina M."/>
            <person name="Waite D.W."/>
            <person name="Rinke C."/>
            <person name="Skarshewski A."/>
            <person name="Chaumeil P.A."/>
            <person name="Hugenholtz P."/>
        </authorList>
    </citation>
    <scope>NUCLEOTIDE SEQUENCE [LARGE SCALE GENOMIC DNA]</scope>
    <source>
        <strain evidence="3">UBA9375</strain>
    </source>
</reference>
<accession>A0A3D3R844</accession>
<feature type="domain" description="DUF3322" evidence="2">
    <location>
        <begin position="33"/>
        <end position="215"/>
    </location>
</feature>
<dbReference type="InterPro" id="IPR024537">
    <property type="entry name" value="DUF3322"/>
</dbReference>
<dbReference type="InterPro" id="IPR024534">
    <property type="entry name" value="JetD_C"/>
</dbReference>
<proteinExistence type="predicted"/>
<gene>
    <name evidence="3" type="ORF">DIT97_18895</name>
</gene>
<dbReference type="Pfam" id="PF09983">
    <property type="entry name" value="JetD_C"/>
    <property type="match status" value="1"/>
</dbReference>
<protein>
    <recommendedName>
        <fullName evidence="5">Wadjet protein JetD C-terminal domain-containing protein</fullName>
    </recommendedName>
</protein>
<evidence type="ECO:0000313" key="3">
    <source>
        <dbReference type="EMBL" id="HCO24985.1"/>
    </source>
</evidence>
<dbReference type="Pfam" id="PF11795">
    <property type="entry name" value="DUF3322"/>
    <property type="match status" value="1"/>
</dbReference>
<comment type="caution">
    <text evidence="3">The sequence shown here is derived from an EMBL/GenBank/DDBJ whole genome shotgun (WGS) entry which is preliminary data.</text>
</comment>
<name>A0A3D3R844_9PLAN</name>
<evidence type="ECO:0000259" key="1">
    <source>
        <dbReference type="Pfam" id="PF09983"/>
    </source>
</evidence>
<feature type="domain" description="Wadjet protein JetD C-terminal" evidence="1">
    <location>
        <begin position="236"/>
        <end position="407"/>
    </location>
</feature>
<dbReference type="EMBL" id="DQAY01000115">
    <property type="protein sequence ID" value="HCO24985.1"/>
    <property type="molecule type" value="Genomic_DNA"/>
</dbReference>
<dbReference type="AlphaFoldDB" id="A0A3D3R844"/>
<evidence type="ECO:0000259" key="2">
    <source>
        <dbReference type="Pfam" id="PF11795"/>
    </source>
</evidence>
<sequence length="418" mass="48456">MRFKKTPLRAVPGPGILRVQSRRKGDVMPLVSPDEIADKVSKAYPRFLKSWVRGEAENYFPYRVRVRLKLDPQKPKETFAAHELLLLHSKNQRGWGYTVHREKIRKRDFGTNLVPTAITVDTLDDFLRLAKKQTDFYSTQTVAEKVRLAFPQLENWLIFEVTKIAKLVDSVDGLIQVAQYLIAHPMPDCYIRQLQVPVDTKFVERHEATLRQWLDKLLPASGININETRLARRYGFRDGQTHHSLRLLDPVLCEELNLPFDELSLPLRYLKSLNVRNCYIFIVENNLNLLTLPPFLRGLAIRGEGNAVTRLEELSWLNQNQLLYWGDIDVEGFLILSRLRNIFPHVISIMMDLETVHRHEVAVVKGNPTKPDLPVNLTEQETEAFEYCLKNQRRLEQERILQDYVEATIGAIASRTTV</sequence>